<dbReference type="InterPro" id="IPR046347">
    <property type="entry name" value="bZIP_sf"/>
</dbReference>
<name>A0A8H5HV05_9AGAR</name>
<dbReference type="InterPro" id="IPR004827">
    <property type="entry name" value="bZIP"/>
</dbReference>
<proteinExistence type="predicted"/>
<dbReference type="SUPFAM" id="SSF57959">
    <property type="entry name" value="Leucine zipper domain"/>
    <property type="match status" value="1"/>
</dbReference>
<gene>
    <name evidence="3" type="ORF">D9757_005982</name>
</gene>
<feature type="compositionally biased region" description="Acidic residues" evidence="1">
    <location>
        <begin position="159"/>
        <end position="169"/>
    </location>
</feature>
<dbReference type="PROSITE" id="PS50217">
    <property type="entry name" value="BZIP"/>
    <property type="match status" value="1"/>
</dbReference>
<feature type="region of interest" description="Disordered" evidence="1">
    <location>
        <begin position="46"/>
        <end position="199"/>
    </location>
</feature>
<evidence type="ECO:0000313" key="3">
    <source>
        <dbReference type="EMBL" id="KAF5389685.1"/>
    </source>
</evidence>
<dbReference type="EMBL" id="JAACJN010000020">
    <property type="protein sequence ID" value="KAF5389685.1"/>
    <property type="molecule type" value="Genomic_DNA"/>
</dbReference>
<dbReference type="GO" id="GO:0003700">
    <property type="term" value="F:DNA-binding transcription factor activity"/>
    <property type="evidence" value="ECO:0007669"/>
    <property type="project" value="InterPro"/>
</dbReference>
<keyword evidence="4" id="KW-1185">Reference proteome</keyword>
<dbReference type="Pfam" id="PF00170">
    <property type="entry name" value="bZIP_1"/>
    <property type="match status" value="1"/>
</dbReference>
<reference evidence="3 4" key="1">
    <citation type="journal article" date="2020" name="ISME J.">
        <title>Uncovering the hidden diversity of litter-decomposition mechanisms in mushroom-forming fungi.</title>
        <authorList>
            <person name="Floudas D."/>
            <person name="Bentzer J."/>
            <person name="Ahren D."/>
            <person name="Johansson T."/>
            <person name="Persson P."/>
            <person name="Tunlid A."/>
        </authorList>
    </citation>
    <scope>NUCLEOTIDE SEQUENCE [LARGE SCALE GENOMIC DNA]</scope>
    <source>
        <strain evidence="3 4">CBS 406.79</strain>
    </source>
</reference>
<evidence type="ECO:0000313" key="4">
    <source>
        <dbReference type="Proteomes" id="UP000518752"/>
    </source>
</evidence>
<dbReference type="CDD" id="cd12193">
    <property type="entry name" value="bZIP_GCN4"/>
    <property type="match status" value="1"/>
</dbReference>
<sequence>MDGNMNMFQYFRPTGELQDQSTTSNSYDHAAAAAYLRSTGIALSEPSPGSYITEDTAQGPSSSSSSYFPHHEALPHPSLGNNNTPPSAVPHNNDMHHHHHHHHTSSSSSTGSGSNSRGNSNRTRHSSPTSPLDHSINPYPPASSRPRRSPNQRILSLPDDPEDDSEEEPLPANASAKEKFEWKKRRNTKAARRSRKRKQVYTEQLEATVEQLRLEKETWKTRALTLRQLLKSHNMPCPDFED</sequence>
<dbReference type="Gene3D" id="3.30.160.60">
    <property type="entry name" value="Classic Zinc Finger"/>
    <property type="match status" value="1"/>
</dbReference>
<dbReference type="Proteomes" id="UP000518752">
    <property type="component" value="Unassembled WGS sequence"/>
</dbReference>
<dbReference type="SMART" id="SM00338">
    <property type="entry name" value="BRLZ"/>
    <property type="match status" value="1"/>
</dbReference>
<dbReference type="OrthoDB" id="2257100at2759"/>
<evidence type="ECO:0000256" key="1">
    <source>
        <dbReference type="SAM" id="MobiDB-lite"/>
    </source>
</evidence>
<evidence type="ECO:0000259" key="2">
    <source>
        <dbReference type="PROSITE" id="PS50217"/>
    </source>
</evidence>
<comment type="caution">
    <text evidence="3">The sequence shown here is derived from an EMBL/GenBank/DDBJ whole genome shotgun (WGS) entry which is preliminary data.</text>
</comment>
<feature type="compositionally biased region" description="Low complexity" evidence="1">
    <location>
        <begin position="105"/>
        <end position="121"/>
    </location>
</feature>
<organism evidence="3 4">
    <name type="scientific">Collybiopsis confluens</name>
    <dbReference type="NCBI Taxonomy" id="2823264"/>
    <lineage>
        <taxon>Eukaryota</taxon>
        <taxon>Fungi</taxon>
        <taxon>Dikarya</taxon>
        <taxon>Basidiomycota</taxon>
        <taxon>Agaricomycotina</taxon>
        <taxon>Agaricomycetes</taxon>
        <taxon>Agaricomycetidae</taxon>
        <taxon>Agaricales</taxon>
        <taxon>Marasmiineae</taxon>
        <taxon>Omphalotaceae</taxon>
        <taxon>Collybiopsis</taxon>
    </lineage>
</organism>
<feature type="compositionally biased region" description="Basic residues" evidence="1">
    <location>
        <begin position="182"/>
        <end position="199"/>
    </location>
</feature>
<feature type="domain" description="BZIP" evidence="2">
    <location>
        <begin position="177"/>
        <end position="228"/>
    </location>
</feature>
<dbReference type="AlphaFoldDB" id="A0A8H5HV05"/>
<dbReference type="PROSITE" id="PS00036">
    <property type="entry name" value="BZIP_BASIC"/>
    <property type="match status" value="1"/>
</dbReference>
<protein>
    <recommendedName>
        <fullName evidence="2">BZIP domain-containing protein</fullName>
    </recommendedName>
</protein>
<accession>A0A8H5HV05</accession>